<sequence>MTYIYVMPLHEEYNGYGVLENGGLPPPHQPTNESQQEPQEPPKGNVCTRFFTTCKKKACCKRCKKKEVDKEAAMKTEEEGSKKGCFGCRRKKPEVTINIENDEPKKKLWERMKCCGKNKVGDTGCFPTGKRKESWVAERRDSILSDLPPDKSRCSKMCCKGVLRKMFCLDKCRKKPKIEEIQDSRRASMMSKKKSLTPSVPVEVLIYSSVFVQSYAKRALRVPKPGREIQFRDC</sequence>
<protein>
    <submittedName>
        <fullName evidence="2">Uncharacterized protein</fullName>
    </submittedName>
</protein>
<reference evidence="2" key="1">
    <citation type="journal article" date="2020" name="J Insects Food Feed">
        <title>The yellow mealworm (Tenebrio molitor) genome: a resource for the emerging insects as food and feed industry.</title>
        <authorList>
            <person name="Eriksson T."/>
            <person name="Andere A."/>
            <person name="Kelstrup H."/>
            <person name="Emery V."/>
            <person name="Picard C."/>
        </authorList>
    </citation>
    <scope>NUCLEOTIDE SEQUENCE</scope>
    <source>
        <strain evidence="2">Stoneville</strain>
        <tissue evidence="2">Whole head</tissue>
    </source>
</reference>
<name>A0A8J6LDI8_TENMO</name>
<proteinExistence type="predicted"/>
<accession>A0A8J6LDI8</accession>
<comment type="caution">
    <text evidence="2">The sequence shown here is derived from an EMBL/GenBank/DDBJ whole genome shotgun (WGS) entry which is preliminary data.</text>
</comment>
<gene>
    <name evidence="2" type="ORF">GEV33_006918</name>
</gene>
<feature type="region of interest" description="Disordered" evidence="1">
    <location>
        <begin position="18"/>
        <end position="43"/>
    </location>
</feature>
<evidence type="ECO:0000256" key="1">
    <source>
        <dbReference type="SAM" id="MobiDB-lite"/>
    </source>
</evidence>
<dbReference type="AlphaFoldDB" id="A0A8J6LDI8"/>
<organism evidence="2 3">
    <name type="scientific">Tenebrio molitor</name>
    <name type="common">Yellow mealworm beetle</name>
    <dbReference type="NCBI Taxonomy" id="7067"/>
    <lineage>
        <taxon>Eukaryota</taxon>
        <taxon>Metazoa</taxon>
        <taxon>Ecdysozoa</taxon>
        <taxon>Arthropoda</taxon>
        <taxon>Hexapoda</taxon>
        <taxon>Insecta</taxon>
        <taxon>Pterygota</taxon>
        <taxon>Neoptera</taxon>
        <taxon>Endopterygota</taxon>
        <taxon>Coleoptera</taxon>
        <taxon>Polyphaga</taxon>
        <taxon>Cucujiformia</taxon>
        <taxon>Tenebrionidae</taxon>
        <taxon>Tenebrio</taxon>
    </lineage>
</organism>
<evidence type="ECO:0000313" key="3">
    <source>
        <dbReference type="Proteomes" id="UP000719412"/>
    </source>
</evidence>
<evidence type="ECO:0000313" key="2">
    <source>
        <dbReference type="EMBL" id="KAH0815873.1"/>
    </source>
</evidence>
<keyword evidence="3" id="KW-1185">Reference proteome</keyword>
<reference evidence="2" key="2">
    <citation type="submission" date="2021-08" db="EMBL/GenBank/DDBJ databases">
        <authorList>
            <person name="Eriksson T."/>
        </authorList>
    </citation>
    <scope>NUCLEOTIDE SEQUENCE</scope>
    <source>
        <strain evidence="2">Stoneville</strain>
        <tissue evidence="2">Whole head</tissue>
    </source>
</reference>
<dbReference type="EMBL" id="JABDTM020022471">
    <property type="protein sequence ID" value="KAH0815873.1"/>
    <property type="molecule type" value="Genomic_DNA"/>
</dbReference>
<dbReference type="Proteomes" id="UP000719412">
    <property type="component" value="Unassembled WGS sequence"/>
</dbReference>